<dbReference type="PANTHER" id="PTHR19346">
    <property type="entry name" value="SUGAR PHOSPHATE TRANSPORTER DOMAIN-CONTAINING PROTEIN"/>
    <property type="match status" value="1"/>
</dbReference>
<dbReference type="Proteomes" id="UP001152795">
    <property type="component" value="Unassembled WGS sequence"/>
</dbReference>
<evidence type="ECO:0000313" key="2">
    <source>
        <dbReference type="Proteomes" id="UP001152795"/>
    </source>
</evidence>
<dbReference type="EMBL" id="CACRXK020000009">
    <property type="protein sequence ID" value="CAB3976717.1"/>
    <property type="molecule type" value="Genomic_DNA"/>
</dbReference>
<dbReference type="PANTHER" id="PTHR19346:SF4">
    <property type="entry name" value="SUGAR PHOSPHATE TRANSPORTER DOMAIN-CONTAINING PROTEIN"/>
    <property type="match status" value="1"/>
</dbReference>
<proteinExistence type="predicted"/>
<gene>
    <name evidence="1" type="ORF">PACLA_8A043646</name>
</gene>
<accession>A0A7D9H7H0</accession>
<dbReference type="OrthoDB" id="10062838at2759"/>
<evidence type="ECO:0000313" key="1">
    <source>
        <dbReference type="EMBL" id="CAB3976717.1"/>
    </source>
</evidence>
<dbReference type="AlphaFoldDB" id="A0A7D9H7H0"/>
<reference evidence="1" key="1">
    <citation type="submission" date="2020-04" db="EMBL/GenBank/DDBJ databases">
        <authorList>
            <person name="Alioto T."/>
            <person name="Alioto T."/>
            <person name="Gomez Garrido J."/>
        </authorList>
    </citation>
    <scope>NUCLEOTIDE SEQUENCE</scope>
    <source>
        <strain evidence="1">A484AB</strain>
    </source>
</reference>
<comment type="caution">
    <text evidence="1">The sequence shown here is derived from an EMBL/GenBank/DDBJ whole genome shotgun (WGS) entry which is preliminary data.</text>
</comment>
<sequence length="305" mass="33510">MRPDNSRMKALRTLYGIFIVVGIAISWVGSTQFAKSTYTSSFDAPWFVVWFSTIWMSLCFPVISLCYRLIKGWGFRTSFTKAQNVFGDRGLCPITLLTRCLPFVIIWCGCNYMYTRSLYVLSATDVTALFSSTPAFVFVLSLLLLKDELFSWRRLLATLISIGGIVVIAYSNGFTGTTMIGVLLAVGSAVLAAMYKVTFKLFIGNGAALGLAFNFLINFGIAFTFPLFISLGTVLGIPLNAAVDAAWRAAPFSWLKGTGAVMIIVGFILMSFRTKDEGSEEDSSTPQMSSALFVHNTKKQLLESS</sequence>
<dbReference type="InterPro" id="IPR026505">
    <property type="entry name" value="Solute_c_fam_35_mem_F3/F4"/>
</dbReference>
<protein>
    <submittedName>
        <fullName evidence="1">Uncharacterized protein</fullName>
    </submittedName>
</protein>
<keyword evidence="2" id="KW-1185">Reference proteome</keyword>
<organism evidence="1 2">
    <name type="scientific">Paramuricea clavata</name>
    <name type="common">Red gorgonian</name>
    <name type="synonym">Violescent sea-whip</name>
    <dbReference type="NCBI Taxonomy" id="317549"/>
    <lineage>
        <taxon>Eukaryota</taxon>
        <taxon>Metazoa</taxon>
        <taxon>Cnidaria</taxon>
        <taxon>Anthozoa</taxon>
        <taxon>Octocorallia</taxon>
        <taxon>Malacalcyonacea</taxon>
        <taxon>Plexauridae</taxon>
        <taxon>Paramuricea</taxon>
    </lineage>
</organism>
<name>A0A7D9H7H0_PARCT</name>